<dbReference type="InterPro" id="IPR027417">
    <property type="entry name" value="P-loop_NTPase"/>
</dbReference>
<name>A0A1B7XJT1_9BACT</name>
<evidence type="ECO:0000256" key="2">
    <source>
        <dbReference type="ARBA" id="ARBA00007487"/>
    </source>
</evidence>
<dbReference type="OrthoDB" id="9810309at2"/>
<evidence type="ECO:0000313" key="11">
    <source>
        <dbReference type="Proteomes" id="UP000091979"/>
    </source>
</evidence>
<comment type="catalytic activity">
    <reaction evidence="9">
        <text>2 cob(II)alamin + reduced [electron-transfer flavoprotein] + 2 ATP = 2 adenosylcob(III)alamin + 2 triphosphate + oxidized [electron-transfer flavoprotein] + 3 H(+)</text>
        <dbReference type="Rhea" id="RHEA:28671"/>
        <dbReference type="Rhea" id="RHEA-COMP:10685"/>
        <dbReference type="Rhea" id="RHEA-COMP:10686"/>
        <dbReference type="ChEBI" id="CHEBI:15378"/>
        <dbReference type="ChEBI" id="CHEBI:16304"/>
        <dbReference type="ChEBI" id="CHEBI:18036"/>
        <dbReference type="ChEBI" id="CHEBI:18408"/>
        <dbReference type="ChEBI" id="CHEBI:30616"/>
        <dbReference type="ChEBI" id="CHEBI:57692"/>
        <dbReference type="ChEBI" id="CHEBI:58307"/>
        <dbReference type="EC" id="2.5.1.17"/>
    </reaction>
</comment>
<dbReference type="GO" id="GO:0005524">
    <property type="term" value="F:ATP binding"/>
    <property type="evidence" value="ECO:0007669"/>
    <property type="project" value="InterPro"/>
</dbReference>
<dbReference type="SUPFAM" id="SSF52540">
    <property type="entry name" value="P-loop containing nucleoside triphosphate hydrolases"/>
    <property type="match status" value="1"/>
</dbReference>
<evidence type="ECO:0000256" key="4">
    <source>
        <dbReference type="ARBA" id="ARBA00024929"/>
    </source>
</evidence>
<dbReference type="RefSeq" id="WP_066852801.1">
    <property type="nucleotide sequence ID" value="NZ_JXMS01000004.1"/>
</dbReference>
<evidence type="ECO:0000256" key="7">
    <source>
        <dbReference type="ARBA" id="ARBA00033354"/>
    </source>
</evidence>
<dbReference type="PANTHER" id="PTHR46638:SF1">
    <property type="entry name" value="CORRINOID ADENOSYLTRANSFERASE"/>
    <property type="match status" value="1"/>
</dbReference>
<evidence type="ECO:0000256" key="9">
    <source>
        <dbReference type="ARBA" id="ARBA00048692"/>
    </source>
</evidence>
<accession>A0A1B7XJT1</accession>
<dbReference type="PANTHER" id="PTHR46638">
    <property type="entry name" value="CORRINOID ADENOSYLTRANSFERASE"/>
    <property type="match status" value="1"/>
</dbReference>
<comment type="caution">
    <text evidence="10">The sequence shown here is derived from an EMBL/GenBank/DDBJ whole genome shotgun (WGS) entry which is preliminary data.</text>
</comment>
<dbReference type="GO" id="GO:0009236">
    <property type="term" value="P:cobalamin biosynthetic process"/>
    <property type="evidence" value="ECO:0007669"/>
    <property type="project" value="UniProtKB-UniPathway"/>
</dbReference>
<dbReference type="UniPathway" id="UPA00148">
    <property type="reaction ID" value="UER00233"/>
</dbReference>
<sequence length="167" mass="18745">MILVNTGNGKGKTTACVGQAIRALGQEHSVAFGQFMKRDNQAGEQYMLRKLLGEFFYAPGDGFLTKPEQYPAHRATSEKVIWWAKERILDVDMLILDEALYALSSDLIKKEELEELIALARNNDTHLVLSGRGAPQWLIDEADLVTEMTEIKHHYKAGIPAQKGIEF</sequence>
<dbReference type="AlphaFoldDB" id="A0A1B7XJT1"/>
<dbReference type="EC" id="2.5.1.17" evidence="3"/>
<keyword evidence="11" id="KW-1185">Reference proteome</keyword>
<protein>
    <recommendedName>
        <fullName evidence="3">corrinoid adenosyltransferase</fullName>
        <ecNumber evidence="3">2.5.1.17</ecNumber>
    </recommendedName>
    <alternativeName>
        <fullName evidence="5">Cob(II)alamin adenosyltransferase</fullName>
    </alternativeName>
    <alternativeName>
        <fullName evidence="7">Cob(II)yrinic acid a,c-diamide adenosyltransferase</fullName>
    </alternativeName>
    <alternativeName>
        <fullName evidence="6">Cobinamide/cobalamin adenosyltransferase</fullName>
    </alternativeName>
</protein>
<dbReference type="PIRSF" id="PIRSF015617">
    <property type="entry name" value="Adensltrnsf_CobA"/>
    <property type="match status" value="1"/>
</dbReference>
<evidence type="ECO:0000313" key="10">
    <source>
        <dbReference type="EMBL" id="OBQ55759.1"/>
    </source>
</evidence>
<dbReference type="Gene3D" id="3.40.50.300">
    <property type="entry name" value="P-loop containing nucleotide triphosphate hydrolases"/>
    <property type="match status" value="1"/>
</dbReference>
<comment type="catalytic activity">
    <reaction evidence="8">
        <text>2 cob(II)yrinate a,c diamide + reduced [electron-transfer flavoprotein] + 2 ATP = 2 adenosylcob(III)yrinate a,c-diamide + 2 triphosphate + oxidized [electron-transfer flavoprotein] + 3 H(+)</text>
        <dbReference type="Rhea" id="RHEA:11528"/>
        <dbReference type="Rhea" id="RHEA-COMP:10685"/>
        <dbReference type="Rhea" id="RHEA-COMP:10686"/>
        <dbReference type="ChEBI" id="CHEBI:15378"/>
        <dbReference type="ChEBI" id="CHEBI:18036"/>
        <dbReference type="ChEBI" id="CHEBI:30616"/>
        <dbReference type="ChEBI" id="CHEBI:57692"/>
        <dbReference type="ChEBI" id="CHEBI:58307"/>
        <dbReference type="ChEBI" id="CHEBI:58503"/>
        <dbReference type="ChEBI" id="CHEBI:58537"/>
        <dbReference type="EC" id="2.5.1.17"/>
    </reaction>
</comment>
<evidence type="ECO:0000256" key="6">
    <source>
        <dbReference type="ARBA" id="ARBA00033334"/>
    </source>
</evidence>
<evidence type="ECO:0000256" key="8">
    <source>
        <dbReference type="ARBA" id="ARBA00048555"/>
    </source>
</evidence>
<dbReference type="InterPro" id="IPR003724">
    <property type="entry name" value="CblAdoTrfase_CobA"/>
</dbReference>
<dbReference type="STRING" id="1560234.SP90_03870"/>
<organism evidence="10 11">
    <name type="scientific">Halodesulfovibrio spirochaetisodalis</name>
    <dbReference type="NCBI Taxonomy" id="1560234"/>
    <lineage>
        <taxon>Bacteria</taxon>
        <taxon>Pseudomonadati</taxon>
        <taxon>Thermodesulfobacteriota</taxon>
        <taxon>Desulfovibrionia</taxon>
        <taxon>Desulfovibrionales</taxon>
        <taxon>Desulfovibrionaceae</taxon>
        <taxon>Halodesulfovibrio</taxon>
    </lineage>
</organism>
<reference evidence="10 11" key="1">
    <citation type="submission" date="2015-01" db="EMBL/GenBank/DDBJ databases">
        <title>Desulfovibrio sp. JC271 draft genome sequence.</title>
        <authorList>
            <person name="Shivani Y."/>
            <person name="Subhash Y."/>
            <person name="Sasikala C."/>
            <person name="Ramana C.V."/>
        </authorList>
    </citation>
    <scope>NUCLEOTIDE SEQUENCE [LARGE SCALE GENOMIC DNA]</scope>
    <source>
        <strain evidence="10 11">JC271</strain>
    </source>
</reference>
<dbReference type="PATRIC" id="fig|1560234.3.peg.2643"/>
<dbReference type="Pfam" id="PF02572">
    <property type="entry name" value="CobA_CobO_BtuR"/>
    <property type="match status" value="1"/>
</dbReference>
<evidence type="ECO:0000256" key="5">
    <source>
        <dbReference type="ARBA" id="ARBA00031529"/>
    </source>
</evidence>
<dbReference type="Proteomes" id="UP000091979">
    <property type="component" value="Unassembled WGS sequence"/>
</dbReference>
<gene>
    <name evidence="10" type="ORF">SP90_03870</name>
</gene>
<proteinExistence type="inferred from homology"/>
<dbReference type="GO" id="GO:0008817">
    <property type="term" value="F:corrinoid adenosyltransferase activity"/>
    <property type="evidence" value="ECO:0007669"/>
    <property type="project" value="UniProtKB-EC"/>
</dbReference>
<comment type="pathway">
    <text evidence="1">Cofactor biosynthesis; adenosylcobalamin biosynthesis; adenosylcobalamin from cob(II)yrinate a,c-diamide: step 2/7.</text>
</comment>
<comment type="function">
    <text evidence="4">Required for both de novo synthesis of the corrin ring for the assimilation of exogenous corrinoids. Participates in the adenosylation of a variety of incomplete and complete corrinoids.</text>
</comment>
<evidence type="ECO:0000256" key="3">
    <source>
        <dbReference type="ARBA" id="ARBA00012454"/>
    </source>
</evidence>
<comment type="similarity">
    <text evidence="2">Belongs to the Cob(I)alamin adenosyltransferase family.</text>
</comment>
<dbReference type="EMBL" id="JXMS01000004">
    <property type="protein sequence ID" value="OBQ55759.1"/>
    <property type="molecule type" value="Genomic_DNA"/>
</dbReference>
<keyword evidence="10" id="KW-0808">Transferase</keyword>
<evidence type="ECO:0000256" key="1">
    <source>
        <dbReference type="ARBA" id="ARBA00005121"/>
    </source>
</evidence>